<keyword evidence="7 10" id="KW-1133">Transmembrane helix</keyword>
<dbReference type="Gene3D" id="3.40.50.2000">
    <property type="entry name" value="Glycogen Phosphorylase B"/>
    <property type="match status" value="2"/>
</dbReference>
<dbReference type="InterPro" id="IPR050271">
    <property type="entry name" value="UDP-glycosyltransferase"/>
</dbReference>
<dbReference type="Proteomes" id="UP000001038">
    <property type="component" value="Chromosome 9"/>
</dbReference>
<dbReference type="Ensembl" id="ENSORLT00000000568.2">
    <property type="protein sequence ID" value="ENSORLP00000000568.2"/>
    <property type="gene ID" value="ENSORLG00000000460.2"/>
</dbReference>
<dbReference type="GeneTree" id="ENSGT00940000164390"/>
<comment type="subcellular location">
    <subcellularLocation>
        <location evidence="1">Membrane</location>
    </subcellularLocation>
</comment>
<organism evidence="12 13">
    <name type="scientific">Oryzias latipes</name>
    <name type="common">Japanese rice fish</name>
    <name type="synonym">Japanese killifish</name>
    <dbReference type="NCBI Taxonomy" id="8090"/>
    <lineage>
        <taxon>Eukaryota</taxon>
        <taxon>Metazoa</taxon>
        <taxon>Chordata</taxon>
        <taxon>Craniata</taxon>
        <taxon>Vertebrata</taxon>
        <taxon>Euteleostomi</taxon>
        <taxon>Actinopterygii</taxon>
        <taxon>Neopterygii</taxon>
        <taxon>Teleostei</taxon>
        <taxon>Neoteleostei</taxon>
        <taxon>Acanthomorphata</taxon>
        <taxon>Ovalentaria</taxon>
        <taxon>Atherinomorphae</taxon>
        <taxon>Beloniformes</taxon>
        <taxon>Adrianichthyidae</taxon>
        <taxon>Oryziinae</taxon>
        <taxon>Oryzias</taxon>
    </lineage>
</organism>
<feature type="chain" id="PRO_5017258240" description="glucuronosyltransferase" evidence="11">
    <location>
        <begin position="19"/>
        <end position="549"/>
    </location>
</feature>
<evidence type="ECO:0000256" key="11">
    <source>
        <dbReference type="SAM" id="SignalP"/>
    </source>
</evidence>
<keyword evidence="11" id="KW-0732">Signal</keyword>
<comment type="similarity">
    <text evidence="2 9">Belongs to the UDP-glycosyltransferase family.</text>
</comment>
<evidence type="ECO:0000313" key="13">
    <source>
        <dbReference type="Proteomes" id="UP000001038"/>
    </source>
</evidence>
<evidence type="ECO:0000256" key="6">
    <source>
        <dbReference type="ARBA" id="ARBA00022692"/>
    </source>
</evidence>
<evidence type="ECO:0000256" key="5">
    <source>
        <dbReference type="ARBA" id="ARBA00022679"/>
    </source>
</evidence>
<dbReference type="FunFam" id="3.40.50.2000:FF:000081">
    <property type="entry name" value="UDP-glucuronosyltransferase 2A2"/>
    <property type="match status" value="1"/>
</dbReference>
<feature type="transmembrane region" description="Helical" evidence="10">
    <location>
        <begin position="489"/>
        <end position="512"/>
    </location>
</feature>
<accession>H2L483</accession>
<evidence type="ECO:0000256" key="10">
    <source>
        <dbReference type="SAM" id="Phobius"/>
    </source>
</evidence>
<proteinExistence type="inferred from homology"/>
<dbReference type="PANTHER" id="PTHR48043">
    <property type="entry name" value="EG:EG0003.4 PROTEIN-RELATED"/>
    <property type="match status" value="1"/>
</dbReference>
<dbReference type="PROSITE" id="PS00375">
    <property type="entry name" value="UDPGT"/>
    <property type="match status" value="1"/>
</dbReference>
<reference evidence="12" key="3">
    <citation type="submission" date="2025-09" db="UniProtKB">
        <authorList>
            <consortium name="Ensembl"/>
        </authorList>
    </citation>
    <scope>IDENTIFICATION</scope>
    <source>
        <strain evidence="12">Hd-rR</strain>
    </source>
</reference>
<dbReference type="eggNOG" id="KOG1192">
    <property type="taxonomic scope" value="Eukaryota"/>
</dbReference>
<evidence type="ECO:0000256" key="8">
    <source>
        <dbReference type="ARBA" id="ARBA00023136"/>
    </source>
</evidence>
<dbReference type="InterPro" id="IPR035595">
    <property type="entry name" value="UDP_glycos_trans_CS"/>
</dbReference>
<dbReference type="SUPFAM" id="SSF53756">
    <property type="entry name" value="UDP-Glycosyltransferase/glycogen phosphorylase"/>
    <property type="match status" value="1"/>
</dbReference>
<dbReference type="STRING" id="8090.ENSORLP00000000568"/>
<feature type="signal peptide" evidence="11">
    <location>
        <begin position="1"/>
        <end position="18"/>
    </location>
</feature>
<dbReference type="EC" id="2.4.1.17" evidence="3"/>
<dbReference type="GO" id="GO:0016020">
    <property type="term" value="C:membrane"/>
    <property type="evidence" value="ECO:0007669"/>
    <property type="project" value="UniProtKB-SubCell"/>
</dbReference>
<dbReference type="InterPro" id="IPR002213">
    <property type="entry name" value="UDP_glucos_trans"/>
</dbReference>
<dbReference type="PANTHER" id="PTHR48043:SF140">
    <property type="entry name" value="UDP-GLUCURONOSYLTRANSFERASE 2A1"/>
    <property type="match status" value="1"/>
</dbReference>
<sequence length="549" mass="62806">MELRLSLLLLCLTSSASGGNILVWYTEASHWINMKPLLETLVDRGHSVTVLVPSTSMFMSTKEPAHFHYLPFNVSVSLEDMENYLEELLHFSMYEMDYMNYFQIYKKFIDLMEFEMSYSLDYLDGVVKSETTMKKLKEGHFDLLLSDPIYPGSDLVADILGLPLVLSLRFSMVNNWERYCGQLPSPPSFVPASMSKLTDKMDFFDRVWNFLFYALNDVVLEPIYWTRVDKYYSEVRGMPTNGCQLMGRADIWLIRTYWDFEFPRPFLPNFKFVGGIHCRPAKPLPKDMEEFVQSSGDAGIVVFTLGSMIKNITTSKANMIASALAQIPQKVVWRYSGEKPVTLGPNTKLYDWIPQNDLLGHPKTRAFITHGGTNGLYEAIYHGVPMVGIPMFADQPDNMNHMKAKGAAVILNLNFMTSEDFRDAINTVVNDKSYKENAMRLSGIHHDRPMSARDEAVFWIEFTMRNKGAKHLRVHSHKLTWYQYHSLDVLVAFLCLDLFLIFLFIGTCRFCFRRCCGSKAVKTKADISSMQAAASSAVSWPQTGRNGKH</sequence>
<keyword evidence="6 10" id="KW-0812">Transmembrane</keyword>
<reference evidence="12 13" key="1">
    <citation type="journal article" date="2007" name="Nature">
        <title>The medaka draft genome and insights into vertebrate genome evolution.</title>
        <authorList>
            <person name="Kasahara M."/>
            <person name="Naruse K."/>
            <person name="Sasaki S."/>
            <person name="Nakatani Y."/>
            <person name="Qu W."/>
            <person name="Ahsan B."/>
            <person name="Yamada T."/>
            <person name="Nagayasu Y."/>
            <person name="Doi K."/>
            <person name="Kasai Y."/>
            <person name="Jindo T."/>
            <person name="Kobayashi D."/>
            <person name="Shimada A."/>
            <person name="Toyoda A."/>
            <person name="Kuroki Y."/>
            <person name="Fujiyama A."/>
            <person name="Sasaki T."/>
            <person name="Shimizu A."/>
            <person name="Asakawa S."/>
            <person name="Shimizu N."/>
            <person name="Hashimoto S."/>
            <person name="Yang J."/>
            <person name="Lee Y."/>
            <person name="Matsushima K."/>
            <person name="Sugano S."/>
            <person name="Sakaizumi M."/>
            <person name="Narita T."/>
            <person name="Ohishi K."/>
            <person name="Haga S."/>
            <person name="Ohta F."/>
            <person name="Nomoto H."/>
            <person name="Nogata K."/>
            <person name="Morishita T."/>
            <person name="Endo T."/>
            <person name="Shin-I T."/>
            <person name="Takeda H."/>
            <person name="Morishita S."/>
            <person name="Kohara Y."/>
        </authorList>
    </citation>
    <scope>NUCLEOTIDE SEQUENCE [LARGE SCALE GENOMIC DNA]</scope>
    <source>
        <strain evidence="12 13">Hd-rR</strain>
    </source>
</reference>
<evidence type="ECO:0000256" key="7">
    <source>
        <dbReference type="ARBA" id="ARBA00022989"/>
    </source>
</evidence>
<dbReference type="CDD" id="cd03784">
    <property type="entry name" value="GT1_Gtf-like"/>
    <property type="match status" value="1"/>
</dbReference>
<keyword evidence="8 10" id="KW-0472">Membrane</keyword>
<name>H2L483_ORYLA</name>
<dbReference type="InParanoid" id="H2L483"/>
<evidence type="ECO:0000256" key="1">
    <source>
        <dbReference type="ARBA" id="ARBA00004370"/>
    </source>
</evidence>
<dbReference type="FunFam" id="3.40.50.2000:FF:000001">
    <property type="entry name" value="UDP-glucuronosyltransferase"/>
    <property type="match status" value="1"/>
</dbReference>
<dbReference type="HOGENOM" id="CLU_012949_3_2_1"/>
<dbReference type="AlphaFoldDB" id="H2L483"/>
<reference evidence="12" key="2">
    <citation type="submission" date="2025-08" db="UniProtKB">
        <authorList>
            <consortium name="Ensembl"/>
        </authorList>
    </citation>
    <scope>IDENTIFICATION</scope>
    <source>
        <strain evidence="12">Hd-rR</strain>
    </source>
</reference>
<evidence type="ECO:0000256" key="3">
    <source>
        <dbReference type="ARBA" id="ARBA00012544"/>
    </source>
</evidence>
<protein>
    <recommendedName>
        <fullName evidence="3">glucuronosyltransferase</fullName>
        <ecNumber evidence="3">2.4.1.17</ecNumber>
    </recommendedName>
</protein>
<gene>
    <name evidence="12" type="primary">LOC101172907</name>
</gene>
<evidence type="ECO:0000256" key="9">
    <source>
        <dbReference type="RuleBase" id="RU003718"/>
    </source>
</evidence>
<dbReference type="GO" id="GO:0015020">
    <property type="term" value="F:glucuronosyltransferase activity"/>
    <property type="evidence" value="ECO:0000318"/>
    <property type="project" value="GO_Central"/>
</dbReference>
<evidence type="ECO:0000256" key="2">
    <source>
        <dbReference type="ARBA" id="ARBA00009995"/>
    </source>
</evidence>
<dbReference type="Bgee" id="ENSORLG00000000460">
    <property type="expression patterns" value="Expressed in liver and 10 other cell types or tissues"/>
</dbReference>
<keyword evidence="13" id="KW-1185">Reference proteome</keyword>
<dbReference type="Pfam" id="PF00201">
    <property type="entry name" value="UDPGT"/>
    <property type="match status" value="1"/>
</dbReference>
<keyword evidence="5 9" id="KW-0808">Transferase</keyword>
<evidence type="ECO:0000313" key="12">
    <source>
        <dbReference type="Ensembl" id="ENSORLP00000000568.2"/>
    </source>
</evidence>
<keyword evidence="4 9" id="KW-0328">Glycosyltransferase</keyword>
<evidence type="ECO:0000256" key="4">
    <source>
        <dbReference type="ARBA" id="ARBA00022676"/>
    </source>
</evidence>